<sequence length="41" mass="5049">MDDTICREERDVGEAWFKQYGFDLEYLNYEKSLDRLTRRSV</sequence>
<accession>A0ABW3U6L3</accession>
<proteinExistence type="predicted"/>
<keyword evidence="2" id="KW-1185">Reference proteome</keyword>
<dbReference type="EMBL" id="JBHTLR010000004">
    <property type="protein sequence ID" value="MFD1215445.1"/>
    <property type="molecule type" value="Genomic_DNA"/>
</dbReference>
<evidence type="ECO:0000313" key="1">
    <source>
        <dbReference type="EMBL" id="MFD1215445.1"/>
    </source>
</evidence>
<gene>
    <name evidence="1" type="ORF">ACFQ2X_02435</name>
</gene>
<comment type="caution">
    <text evidence="1">The sequence shown here is derived from an EMBL/GenBank/DDBJ whole genome shotgun (WGS) entry which is preliminary data.</text>
</comment>
<organism evidence="1 2">
    <name type="scientific">Microbulbifer celer</name>
    <dbReference type="NCBI Taxonomy" id="435905"/>
    <lineage>
        <taxon>Bacteria</taxon>
        <taxon>Pseudomonadati</taxon>
        <taxon>Pseudomonadota</taxon>
        <taxon>Gammaproteobacteria</taxon>
        <taxon>Cellvibrionales</taxon>
        <taxon>Microbulbiferaceae</taxon>
        <taxon>Microbulbifer</taxon>
    </lineage>
</organism>
<name>A0ABW3U6L3_9GAMM</name>
<reference evidence="2" key="1">
    <citation type="journal article" date="2019" name="Int. J. Syst. Evol. Microbiol.">
        <title>The Global Catalogue of Microorganisms (GCM) 10K type strain sequencing project: providing services to taxonomists for standard genome sequencing and annotation.</title>
        <authorList>
            <consortium name="The Broad Institute Genomics Platform"/>
            <consortium name="The Broad Institute Genome Sequencing Center for Infectious Disease"/>
            <person name="Wu L."/>
            <person name="Ma J."/>
        </authorList>
    </citation>
    <scope>NUCLEOTIDE SEQUENCE [LARGE SCALE GENOMIC DNA]</scope>
    <source>
        <strain evidence="2">CCUG 54356</strain>
    </source>
</reference>
<evidence type="ECO:0000313" key="2">
    <source>
        <dbReference type="Proteomes" id="UP001597264"/>
    </source>
</evidence>
<dbReference type="RefSeq" id="WP_268932666.1">
    <property type="nucleotide sequence ID" value="NZ_CP087715.1"/>
</dbReference>
<dbReference type="Proteomes" id="UP001597264">
    <property type="component" value="Unassembled WGS sequence"/>
</dbReference>
<protein>
    <submittedName>
        <fullName evidence="1">Uncharacterized protein</fullName>
    </submittedName>
</protein>